<evidence type="ECO:0000256" key="2">
    <source>
        <dbReference type="ARBA" id="ARBA00007581"/>
    </source>
</evidence>
<evidence type="ECO:0000256" key="3">
    <source>
        <dbReference type="ARBA" id="ARBA00022723"/>
    </source>
</evidence>
<evidence type="ECO:0000256" key="4">
    <source>
        <dbReference type="ARBA" id="ARBA00022833"/>
    </source>
</evidence>
<dbReference type="Proteomes" id="UP001642464">
    <property type="component" value="Unassembled WGS sequence"/>
</dbReference>
<dbReference type="Pfam" id="PF02900">
    <property type="entry name" value="LigB"/>
    <property type="match status" value="1"/>
</dbReference>
<gene>
    <name evidence="8" type="ORF">SCF082_LOCUS20921</name>
</gene>
<reference evidence="8 9" key="1">
    <citation type="submission" date="2024-02" db="EMBL/GenBank/DDBJ databases">
        <authorList>
            <person name="Chen Y."/>
            <person name="Shah S."/>
            <person name="Dougan E. K."/>
            <person name="Thang M."/>
            <person name="Chan C."/>
        </authorList>
    </citation>
    <scope>NUCLEOTIDE SEQUENCE [LARGE SCALE GENOMIC DNA]</scope>
</reference>
<evidence type="ECO:0000313" key="9">
    <source>
        <dbReference type="Proteomes" id="UP001642464"/>
    </source>
</evidence>
<protein>
    <submittedName>
        <fullName evidence="8">4</fullName>
    </submittedName>
</protein>
<dbReference type="InterPro" id="IPR014436">
    <property type="entry name" value="Extradiol_dOase_DODA"/>
</dbReference>
<feature type="compositionally biased region" description="Basic and acidic residues" evidence="6">
    <location>
        <begin position="146"/>
        <end position="155"/>
    </location>
</feature>
<evidence type="ECO:0000256" key="5">
    <source>
        <dbReference type="ARBA" id="ARBA00023002"/>
    </source>
</evidence>
<evidence type="ECO:0000256" key="6">
    <source>
        <dbReference type="SAM" id="MobiDB-lite"/>
    </source>
</evidence>
<keyword evidence="3" id="KW-0479">Metal-binding</keyword>
<keyword evidence="9" id="KW-1185">Reference proteome</keyword>
<dbReference type="PANTHER" id="PTHR30096">
    <property type="entry name" value="4,5-DOPA DIOXYGENASE EXTRADIOL-LIKE PROTEIN"/>
    <property type="match status" value="1"/>
</dbReference>
<evidence type="ECO:0000259" key="7">
    <source>
        <dbReference type="Pfam" id="PF02900"/>
    </source>
</evidence>
<evidence type="ECO:0000313" key="8">
    <source>
        <dbReference type="EMBL" id="CAK9034595.1"/>
    </source>
</evidence>
<organism evidence="8 9">
    <name type="scientific">Durusdinium trenchii</name>
    <dbReference type="NCBI Taxonomy" id="1381693"/>
    <lineage>
        <taxon>Eukaryota</taxon>
        <taxon>Sar</taxon>
        <taxon>Alveolata</taxon>
        <taxon>Dinophyceae</taxon>
        <taxon>Suessiales</taxon>
        <taxon>Symbiodiniaceae</taxon>
        <taxon>Durusdinium</taxon>
    </lineage>
</organism>
<sequence length="777" mass="86075">MPGRAQSARRHGDDGKRAVTFLDRSAADHGKSAMQRSTSAREIRRHPRGGEMPLQTAPERSRSTAPSRARDVSFGPQDGKSRWDETPKHRDRSATPSTRDRTPSAPSPVKMPAGGYSTPRRGNFRGDTIWFKDDLTSHSASRAMHREASGRRSEAQVDQSPVDQPKFGRGPRFAEHLTQENRPKTSRHIVHRNAPQQPKWEQTGFAGKRVKNQQPRGKRCFIGAPHTADTPGMAEMVCGSEQMAEFWEEVEHENPSMAAIFNGYAGYSDQAADANGERITGTRHFWGAPHVTDTQGLEQLICGSDKLTELKDQHETKHGDLSGMLKGLAGRTLQLDDDGESRARSKKNFLGAPHTQDTPLSGVLCGSDKMQEYRQKHLEKYRSQERMFDGHAGLSLQADDAGTGPVRRQGKRDFGGAPHVADSQDVFDLVCGSPTLKEAHAKKTNPSLQNMFDGCAGLYLQDEDLEGPRSRGKKKVNARSVYHSSVGQQCFENAFQPSESPSSYRSEMPKLPTLFISHGIGPMPLLLDEAHPFRRSLAEIPSRLQLDEENVRCILVISAHWETKGGLEVTLRRTHGQGLLYDYAGAPEKTYEVHQRFHPPGDAEVSGWILDLLSAAGKEVRHNSGRNLDHGVFVPLTLMPELMNIPVVQLSLPALSGQRGAEVAQHCLEVGRALAPLRSRGVLIIGSGLASTASAKPQHLERWAEQLKRLCCKAQPAQRYEGLRQWTYMLPHAREVHGREDHLLPLHVVAGAALDDRGQVLADLREHDRAMTHFTFG</sequence>
<keyword evidence="4" id="KW-0862">Zinc</keyword>
<feature type="domain" description="Extradiol ring-cleavage dioxygenase class III enzyme subunit B" evidence="7">
    <location>
        <begin position="545"/>
        <end position="768"/>
    </location>
</feature>
<name>A0ABP0L8B3_9DINO</name>
<feature type="region of interest" description="Disordered" evidence="6">
    <location>
        <begin position="395"/>
        <end position="419"/>
    </location>
</feature>
<dbReference type="EMBL" id="CAXAMM010014769">
    <property type="protein sequence ID" value="CAK9034595.1"/>
    <property type="molecule type" value="Genomic_DNA"/>
</dbReference>
<feature type="region of interest" description="Disordered" evidence="6">
    <location>
        <begin position="1"/>
        <end position="124"/>
    </location>
</feature>
<proteinExistence type="inferred from homology"/>
<comment type="cofactor">
    <cofactor evidence="1">
        <name>Zn(2+)</name>
        <dbReference type="ChEBI" id="CHEBI:29105"/>
    </cofactor>
</comment>
<comment type="caution">
    <text evidence="8">The sequence shown here is derived from an EMBL/GenBank/DDBJ whole genome shotgun (WGS) entry which is preliminary data.</text>
</comment>
<comment type="similarity">
    <text evidence="2">Belongs to the DODA-type extradiol aromatic ring-opening dioxygenase family.</text>
</comment>
<feature type="region of interest" description="Disordered" evidence="6">
    <location>
        <begin position="146"/>
        <end position="171"/>
    </location>
</feature>
<dbReference type="InterPro" id="IPR004183">
    <property type="entry name" value="Xdiol_dOase_suB"/>
</dbReference>
<dbReference type="SUPFAM" id="SSF53213">
    <property type="entry name" value="LigB-like"/>
    <property type="match status" value="1"/>
</dbReference>
<dbReference type="CDD" id="cd07363">
    <property type="entry name" value="45_DOPA_Dioxygenase"/>
    <property type="match status" value="1"/>
</dbReference>
<accession>A0ABP0L8B3</accession>
<feature type="compositionally biased region" description="Basic and acidic residues" evidence="6">
    <location>
        <begin position="79"/>
        <end position="88"/>
    </location>
</feature>
<evidence type="ECO:0000256" key="1">
    <source>
        <dbReference type="ARBA" id="ARBA00001947"/>
    </source>
</evidence>
<keyword evidence="5" id="KW-0560">Oxidoreductase</keyword>
<dbReference type="PANTHER" id="PTHR30096:SF0">
    <property type="entry name" value="4,5-DOPA DIOXYGENASE EXTRADIOL-LIKE PROTEIN"/>
    <property type="match status" value="1"/>
</dbReference>
<dbReference type="Gene3D" id="3.40.830.10">
    <property type="entry name" value="LigB-like"/>
    <property type="match status" value="1"/>
</dbReference>